<name>A0A1J4J994_9EUKA</name>
<reference evidence="3" key="1">
    <citation type="submission" date="2016-10" db="EMBL/GenBank/DDBJ databases">
        <authorList>
            <person name="Benchimol M."/>
            <person name="Almeida L.G."/>
            <person name="Vasconcelos A.T."/>
            <person name="Perreira-Neves A."/>
            <person name="Rosa I.A."/>
            <person name="Tasca T."/>
            <person name="Bogo M.R."/>
            <person name="de Souza W."/>
        </authorList>
    </citation>
    <scope>NUCLEOTIDE SEQUENCE [LARGE SCALE GENOMIC DNA]</scope>
    <source>
        <strain evidence="3">K</strain>
    </source>
</reference>
<proteinExistence type="predicted"/>
<dbReference type="Pfam" id="PF00566">
    <property type="entry name" value="RabGAP-TBC"/>
    <property type="match status" value="1"/>
</dbReference>
<dbReference type="Gene3D" id="1.10.472.80">
    <property type="entry name" value="Ypt/Rab-GAP domain of gyp1p, domain 3"/>
    <property type="match status" value="1"/>
</dbReference>
<dbReference type="Proteomes" id="UP000179807">
    <property type="component" value="Unassembled WGS sequence"/>
</dbReference>
<organism evidence="3 4">
    <name type="scientific">Tritrichomonas foetus</name>
    <dbReference type="NCBI Taxonomy" id="1144522"/>
    <lineage>
        <taxon>Eukaryota</taxon>
        <taxon>Metamonada</taxon>
        <taxon>Parabasalia</taxon>
        <taxon>Tritrichomonadida</taxon>
        <taxon>Tritrichomonadidae</taxon>
        <taxon>Tritrichomonas</taxon>
    </lineage>
</organism>
<evidence type="ECO:0000256" key="1">
    <source>
        <dbReference type="SAM" id="Phobius"/>
    </source>
</evidence>
<dbReference type="GeneID" id="94846570"/>
<dbReference type="AlphaFoldDB" id="A0A1J4J994"/>
<dbReference type="InterPro" id="IPR000195">
    <property type="entry name" value="Rab-GAP-TBC_dom"/>
</dbReference>
<evidence type="ECO:0000313" key="3">
    <source>
        <dbReference type="EMBL" id="OHS95750.1"/>
    </source>
</evidence>
<feature type="domain" description="Rab-GAP TBC" evidence="2">
    <location>
        <begin position="47"/>
        <end position="272"/>
    </location>
</feature>
<dbReference type="EMBL" id="MLAK01001225">
    <property type="protein sequence ID" value="OHS95750.1"/>
    <property type="molecule type" value="Genomic_DNA"/>
</dbReference>
<keyword evidence="1" id="KW-0472">Membrane</keyword>
<dbReference type="RefSeq" id="XP_068348887.1">
    <property type="nucleotide sequence ID" value="XM_068511866.1"/>
</dbReference>
<feature type="transmembrane region" description="Helical" evidence="1">
    <location>
        <begin position="333"/>
        <end position="351"/>
    </location>
</feature>
<accession>A0A1J4J994</accession>
<protein>
    <recommendedName>
        <fullName evidence="2">Rab-GAP TBC domain-containing protein</fullName>
    </recommendedName>
</protein>
<keyword evidence="4" id="KW-1185">Reference proteome</keyword>
<sequence length="357" mass="41333">MGKSEKKKVEPNEKEDNISISNAMIRYSNDILNYSDAVSFLQKPDLDKDNITRILCWLIVLKIIPDSQLQSAIGVSKLVTKYQKESKNNLKDFYDDPLSAIPKNESRVIVADINRSIFWFETMAKQVKLDEYYFKSVRERVYRIFSLISLRKESYIQGFDRYVLISYLLGLIFISKSGLSPDVAEALSFFISRSLISIARPGDLLADNSVTEEHFSKLDKKINESAPEVGQIMESLGISSILFALRWQLLIFADEHDLKGTLFIWDNVIVHSLNYPQYIENLSVAHICQIPKDSTGNIIETIQRFRQWDNLEIVRKADFLCEKKNGKERRVGLFSYLLFIILLVIIVWYIYDALKIE</sequence>
<dbReference type="VEuPathDB" id="TrichDB:TRFO_38139"/>
<gene>
    <name evidence="3" type="ORF">TRFO_38139</name>
</gene>
<comment type="caution">
    <text evidence="3">The sequence shown here is derived from an EMBL/GenBank/DDBJ whole genome shotgun (WGS) entry which is preliminary data.</text>
</comment>
<keyword evidence="1" id="KW-0812">Transmembrane</keyword>
<dbReference type="PROSITE" id="PS50086">
    <property type="entry name" value="TBC_RABGAP"/>
    <property type="match status" value="1"/>
</dbReference>
<evidence type="ECO:0000313" key="4">
    <source>
        <dbReference type="Proteomes" id="UP000179807"/>
    </source>
</evidence>
<dbReference type="SUPFAM" id="SSF47923">
    <property type="entry name" value="Ypt/Rab-GAP domain of gyp1p"/>
    <property type="match status" value="1"/>
</dbReference>
<dbReference type="InterPro" id="IPR035969">
    <property type="entry name" value="Rab-GAP_TBC_sf"/>
</dbReference>
<evidence type="ECO:0000259" key="2">
    <source>
        <dbReference type="PROSITE" id="PS50086"/>
    </source>
</evidence>
<keyword evidence="1" id="KW-1133">Transmembrane helix</keyword>